<sequence>MSLTKGTQTLSLTGLRFDASLGVLDHEINAPQPIMVDADLNMGSQPLLPRDDEILNVLDYRKVRTIIIEECTAVHINLLETMIGKVCDRLMALPGVQGVRVKIAKLEIFDDCEVAIRMETGQW</sequence>
<dbReference type="SUPFAM" id="SSF55620">
    <property type="entry name" value="Tetrahydrobiopterin biosynthesis enzymes-like"/>
    <property type="match status" value="1"/>
</dbReference>
<dbReference type="EMBL" id="SNXW01000010">
    <property type="protein sequence ID" value="TDP80801.1"/>
    <property type="molecule type" value="Genomic_DNA"/>
</dbReference>
<protein>
    <submittedName>
        <fullName evidence="2">Dihydroneopterin aldolase</fullName>
    </submittedName>
</protein>
<dbReference type="InterPro" id="IPR043133">
    <property type="entry name" value="GTP-CH-I_C/QueF"/>
</dbReference>
<dbReference type="GO" id="GO:0004150">
    <property type="term" value="F:dihydroneopterin aldolase activity"/>
    <property type="evidence" value="ECO:0007669"/>
    <property type="project" value="InterPro"/>
</dbReference>
<dbReference type="Gene3D" id="3.30.1130.10">
    <property type="match status" value="1"/>
</dbReference>
<dbReference type="GO" id="GO:0006760">
    <property type="term" value="P:folic acid-containing compound metabolic process"/>
    <property type="evidence" value="ECO:0007669"/>
    <property type="project" value="InterPro"/>
</dbReference>
<evidence type="ECO:0000313" key="3">
    <source>
        <dbReference type="Proteomes" id="UP000294593"/>
    </source>
</evidence>
<dbReference type="OrthoDB" id="8521219at2"/>
<evidence type="ECO:0000259" key="1">
    <source>
        <dbReference type="SMART" id="SM00905"/>
    </source>
</evidence>
<comment type="caution">
    <text evidence="2">The sequence shown here is derived from an EMBL/GenBank/DDBJ whole genome shotgun (WGS) entry which is preliminary data.</text>
</comment>
<reference evidence="2 3" key="1">
    <citation type="submission" date="2019-03" db="EMBL/GenBank/DDBJ databases">
        <title>Genomic Encyclopedia of Type Strains, Phase IV (KMG-IV): sequencing the most valuable type-strain genomes for metagenomic binning, comparative biology and taxonomic classification.</title>
        <authorList>
            <person name="Goeker M."/>
        </authorList>
    </citation>
    <scope>NUCLEOTIDE SEQUENCE [LARGE SCALE GENOMIC DNA]</scope>
    <source>
        <strain evidence="2 3">DSM 11901</strain>
    </source>
</reference>
<organism evidence="2 3">
    <name type="scientific">Aquabacterium commune</name>
    <dbReference type="NCBI Taxonomy" id="70586"/>
    <lineage>
        <taxon>Bacteria</taxon>
        <taxon>Pseudomonadati</taxon>
        <taxon>Pseudomonadota</taxon>
        <taxon>Betaproteobacteria</taxon>
        <taxon>Burkholderiales</taxon>
        <taxon>Aquabacterium</taxon>
    </lineage>
</organism>
<gene>
    <name evidence="2" type="ORF">EV672_11016</name>
</gene>
<evidence type="ECO:0000313" key="2">
    <source>
        <dbReference type="EMBL" id="TDP80801.1"/>
    </source>
</evidence>
<dbReference type="SMART" id="SM00905">
    <property type="entry name" value="FolB"/>
    <property type="match status" value="1"/>
</dbReference>
<dbReference type="Proteomes" id="UP000294593">
    <property type="component" value="Unassembled WGS sequence"/>
</dbReference>
<accession>A0A4R6R4J2</accession>
<dbReference type="InterPro" id="IPR006157">
    <property type="entry name" value="FolB_dom"/>
</dbReference>
<dbReference type="Pfam" id="PF02152">
    <property type="entry name" value="FolB"/>
    <property type="match status" value="1"/>
</dbReference>
<feature type="domain" description="Dihydroneopterin aldolase/epimerase" evidence="1">
    <location>
        <begin position="10"/>
        <end position="120"/>
    </location>
</feature>
<name>A0A4R6R4J2_9BURK</name>
<dbReference type="RefSeq" id="WP_133610738.1">
    <property type="nucleotide sequence ID" value="NZ_SNXW01000010.1"/>
</dbReference>
<proteinExistence type="predicted"/>
<dbReference type="AlphaFoldDB" id="A0A4R6R4J2"/>
<keyword evidence="3" id="KW-1185">Reference proteome</keyword>